<sequence length="99" mass="11397">MEEILQKVVCPCCSRGTVQKRRLLSKVLSLPVQGKTAGWLSESIEDFLLSESIPLDKLMEIRKELNASIEKQRNLQGTVKILDRYFKSANRCFYCCHSF</sequence>
<dbReference type="RefSeq" id="WP_148972909.1">
    <property type="nucleotide sequence ID" value="NZ_JBNIKT010000010.1"/>
</dbReference>
<reference evidence="1 2" key="1">
    <citation type="submission" date="2019-08" db="EMBL/GenBank/DDBJ databases">
        <title>Bacillus genomes from the desert of Cuatro Cienegas, Coahuila.</title>
        <authorList>
            <person name="Olmedo-Alvarez G."/>
        </authorList>
    </citation>
    <scope>NUCLEOTIDE SEQUENCE [LARGE SCALE GENOMIC DNA]</scope>
    <source>
        <strain evidence="1 2">CH446_14T</strain>
    </source>
</reference>
<accession>A0A5D4RM44</accession>
<dbReference type="Proteomes" id="UP000322139">
    <property type="component" value="Unassembled WGS sequence"/>
</dbReference>
<evidence type="ECO:0000313" key="2">
    <source>
        <dbReference type="Proteomes" id="UP000322139"/>
    </source>
</evidence>
<gene>
    <name evidence="1" type="ORF">FZD51_00255</name>
</gene>
<organism evidence="1 2">
    <name type="scientific">Bacillus infantis</name>
    <dbReference type="NCBI Taxonomy" id="324767"/>
    <lineage>
        <taxon>Bacteria</taxon>
        <taxon>Bacillati</taxon>
        <taxon>Bacillota</taxon>
        <taxon>Bacilli</taxon>
        <taxon>Bacillales</taxon>
        <taxon>Bacillaceae</taxon>
        <taxon>Bacillus</taxon>
    </lineage>
</organism>
<dbReference type="EMBL" id="VTER01000001">
    <property type="protein sequence ID" value="TYS51919.1"/>
    <property type="molecule type" value="Genomic_DNA"/>
</dbReference>
<comment type="caution">
    <text evidence="1">The sequence shown here is derived from an EMBL/GenBank/DDBJ whole genome shotgun (WGS) entry which is preliminary data.</text>
</comment>
<proteinExistence type="predicted"/>
<evidence type="ECO:0000313" key="1">
    <source>
        <dbReference type="EMBL" id="TYS51919.1"/>
    </source>
</evidence>
<name>A0A5D4RM44_9BACI</name>
<dbReference type="AlphaFoldDB" id="A0A5D4RM44"/>
<protein>
    <submittedName>
        <fullName evidence="1">Uncharacterized protein</fullName>
    </submittedName>
</protein>